<accession>A0A074U5S2</accession>
<keyword evidence="3" id="KW-1185">Reference proteome</keyword>
<sequence>MSQTDPKAASIGGAATISITVIDTATGAPALQSGVTSTLSVTLTNTGAAIALANGAQPATLTLYLPEYIPASALAAMAISLDQWQFEVSTTLGALILSYAGTDPGEWLGDLAFEITGVLCDGPASAGSFQVNFSHMPGAPAQLSQPLPLTEAPQPGNASLAQALQVSLDNQGSVFVSTALDPLSNSLFLNIRNIADQPLYTGTGTPSEAQITVSFTYGDTSGALAPAATNAPTTPPLGSAWNITGEVYVDQTEGWRVLPSEPQDRQPVWRLAPETGNTDLIGTGAHSNVTFRFGNIISLTAVGHTQMTLSFTGFRKNDTTLYDSLVLTLGIVKQVAPPTRGLLSFFGTHPPVISVPDDKSPVTIPLRWSMGGVNAVQLFTSFPGIAPVTRTYATPPNTPKPLDYDGESVIIPSTSQSGLVTTTLQALDAQGAFLNALQFSCYLQLMVFVDPRDNKTYPISLLNSKYWMTRNLDYNESGSFAYNNMQSNADTYGRLYTSSASSVLTPPAGWHVPTLQDWQDLVNSFATPQAAYQALTGTGTGQLAAQLGGKYVPSASTSQFADLSVRGYYQAVNGATPSFVTFDGTTQTVLLGGTLPADAALSVRYVKDT</sequence>
<proteinExistence type="predicted"/>
<dbReference type="STRING" id="1185766.SAMN05216224_102865"/>
<dbReference type="InterPro" id="IPR011871">
    <property type="entry name" value="Fib_succ_major"/>
</dbReference>
<dbReference type="Pfam" id="PF09603">
    <property type="entry name" value="Fib_succ_major"/>
    <property type="match status" value="1"/>
</dbReference>
<dbReference type="RefSeq" id="WP_038065417.1">
    <property type="nucleotide sequence ID" value="NZ_FOVB01000002.1"/>
</dbReference>
<evidence type="ECO:0000259" key="1">
    <source>
        <dbReference type="Pfam" id="PF09603"/>
    </source>
</evidence>
<dbReference type="eggNOG" id="COG2849">
    <property type="taxonomic scope" value="Bacteria"/>
</dbReference>
<evidence type="ECO:0000313" key="2">
    <source>
        <dbReference type="EMBL" id="KEP69997.1"/>
    </source>
</evidence>
<reference evidence="2 3" key="1">
    <citation type="submission" date="2014-03" db="EMBL/GenBank/DDBJ databases">
        <title>The draft genome sequence of Thioclava dalianensis DLFJ1-1.</title>
        <authorList>
            <person name="Lai Q."/>
            <person name="Shao Z."/>
        </authorList>
    </citation>
    <scope>NUCLEOTIDE SEQUENCE [LARGE SCALE GENOMIC DNA]</scope>
    <source>
        <strain evidence="2 3">DLFJ1-1</strain>
    </source>
</reference>
<name>A0A074U5S2_9RHOB</name>
<dbReference type="NCBIfam" id="TIGR02145">
    <property type="entry name" value="Fib_succ_major"/>
    <property type="match status" value="1"/>
</dbReference>
<dbReference type="EMBL" id="JHEH01000009">
    <property type="protein sequence ID" value="KEP69997.1"/>
    <property type="molecule type" value="Genomic_DNA"/>
</dbReference>
<evidence type="ECO:0000313" key="3">
    <source>
        <dbReference type="Proteomes" id="UP000027725"/>
    </source>
</evidence>
<gene>
    <name evidence="2" type="ORF">DL1_21085</name>
</gene>
<dbReference type="OrthoDB" id="9805760at2"/>
<dbReference type="AlphaFoldDB" id="A0A074U5S2"/>
<protein>
    <recommendedName>
        <fullName evidence="1">Fibrobacter succinogenes major paralogous domain-containing protein</fullName>
    </recommendedName>
</protein>
<feature type="domain" description="Fibrobacter succinogenes major paralogous" evidence="1">
    <location>
        <begin position="463"/>
        <end position="547"/>
    </location>
</feature>
<organism evidence="2 3">
    <name type="scientific">Thioclava dalianensis</name>
    <dbReference type="NCBI Taxonomy" id="1185766"/>
    <lineage>
        <taxon>Bacteria</taxon>
        <taxon>Pseudomonadati</taxon>
        <taxon>Pseudomonadota</taxon>
        <taxon>Alphaproteobacteria</taxon>
        <taxon>Rhodobacterales</taxon>
        <taxon>Paracoccaceae</taxon>
        <taxon>Thioclava</taxon>
    </lineage>
</organism>
<comment type="caution">
    <text evidence="2">The sequence shown here is derived from an EMBL/GenBank/DDBJ whole genome shotgun (WGS) entry which is preliminary data.</text>
</comment>
<dbReference type="Proteomes" id="UP000027725">
    <property type="component" value="Unassembled WGS sequence"/>
</dbReference>